<dbReference type="AlphaFoldDB" id="A0A2T3ASM0"/>
<evidence type="ECO:0000256" key="1">
    <source>
        <dbReference type="SAM" id="MobiDB-lite"/>
    </source>
</evidence>
<dbReference type="RefSeq" id="XP_024717649.1">
    <property type="nucleotide sequence ID" value="XM_024866995.1"/>
</dbReference>
<dbReference type="OrthoDB" id="3473305at2759"/>
<keyword evidence="4" id="KW-1185">Reference proteome</keyword>
<dbReference type="PANTHER" id="PTHR35910:SF6">
    <property type="entry name" value="2EXR DOMAIN-CONTAINING PROTEIN"/>
    <property type="match status" value="1"/>
</dbReference>
<protein>
    <recommendedName>
        <fullName evidence="2">2EXR domain-containing protein</fullName>
    </recommendedName>
</protein>
<reference evidence="3 4" key="1">
    <citation type="journal article" date="2018" name="New Phytol.">
        <title>Comparative genomics and transcriptomics depict ericoid mycorrhizal fungi as versatile saprotrophs and plant mutualists.</title>
        <authorList>
            <person name="Martino E."/>
            <person name="Morin E."/>
            <person name="Grelet G.A."/>
            <person name="Kuo A."/>
            <person name="Kohler A."/>
            <person name="Daghino S."/>
            <person name="Barry K.W."/>
            <person name="Cichocki N."/>
            <person name="Clum A."/>
            <person name="Dockter R.B."/>
            <person name="Hainaut M."/>
            <person name="Kuo R.C."/>
            <person name="LaButti K."/>
            <person name="Lindahl B.D."/>
            <person name="Lindquist E.A."/>
            <person name="Lipzen A."/>
            <person name="Khouja H.R."/>
            <person name="Magnuson J."/>
            <person name="Murat C."/>
            <person name="Ohm R.A."/>
            <person name="Singer S.W."/>
            <person name="Spatafora J.W."/>
            <person name="Wang M."/>
            <person name="Veneault-Fourrey C."/>
            <person name="Henrissat B."/>
            <person name="Grigoriev I.V."/>
            <person name="Martin F.M."/>
            <person name="Perotto S."/>
        </authorList>
    </citation>
    <scope>NUCLEOTIDE SEQUENCE [LARGE SCALE GENOMIC DNA]</scope>
    <source>
        <strain evidence="3 4">ATCC 22711</strain>
    </source>
</reference>
<evidence type="ECO:0000313" key="3">
    <source>
        <dbReference type="EMBL" id="PSS10470.1"/>
    </source>
</evidence>
<dbReference type="GeneID" id="36575076"/>
<name>A0A2T3ASM0_AMORE</name>
<proteinExistence type="predicted"/>
<accession>A0A2T3ASM0</accession>
<evidence type="ECO:0000259" key="2">
    <source>
        <dbReference type="Pfam" id="PF20150"/>
    </source>
</evidence>
<feature type="region of interest" description="Disordered" evidence="1">
    <location>
        <begin position="294"/>
        <end position="368"/>
    </location>
</feature>
<dbReference type="EMBL" id="KZ679016">
    <property type="protein sequence ID" value="PSS10470.1"/>
    <property type="molecule type" value="Genomic_DNA"/>
</dbReference>
<dbReference type="InParanoid" id="A0A2T3ASM0"/>
<gene>
    <name evidence="3" type="ORF">M430DRAFT_36790</name>
</gene>
<dbReference type="PANTHER" id="PTHR35910">
    <property type="entry name" value="2EXR DOMAIN-CONTAINING PROTEIN"/>
    <property type="match status" value="1"/>
</dbReference>
<dbReference type="InterPro" id="IPR045518">
    <property type="entry name" value="2EXR"/>
</dbReference>
<dbReference type="Proteomes" id="UP000241818">
    <property type="component" value="Unassembled WGS sequence"/>
</dbReference>
<feature type="domain" description="2EXR" evidence="2">
    <location>
        <begin position="40"/>
        <end position="119"/>
    </location>
</feature>
<sequence>MEDISAARELNALNARYFADMPLLAPPSGHAERSNDGKTFPLFSSLPPEIRTRVWEASLAPRIVRWIRKNEGGVFTAPPRSLPLMSVCRESRAAAFLYGKYRVLTDSSKVYFSPLIDYLWFDPMWTTLGSWRTFPQDDPLESIRPQLGELRNVMVHPNWSGERKDPMVSFARLPLKRVLVAADEKSIGLQSQVMLDTMQDIMYYYLAFRRENPGTKIPYIAVGCLGWTGNEPRYLRHGNNRQLLKVFENHAEMKAHLAYIREEEWKFTQERFVRPKIVHNLRWVRNGERPVNGIGESTRTRSVDSKPYGTNVGTEETRSRTRLAGEGEDPVAYGMSHGTAQTNMRVESERGEEDTAPCPSGMSLGTDGTDAMVRGKGDEDDTAKTTSRHFGKGLSHAWLFFKHWCRRAFHGRRSK</sequence>
<dbReference type="Pfam" id="PF20150">
    <property type="entry name" value="2EXR"/>
    <property type="match status" value="1"/>
</dbReference>
<organism evidence="3 4">
    <name type="scientific">Amorphotheca resinae ATCC 22711</name>
    <dbReference type="NCBI Taxonomy" id="857342"/>
    <lineage>
        <taxon>Eukaryota</taxon>
        <taxon>Fungi</taxon>
        <taxon>Dikarya</taxon>
        <taxon>Ascomycota</taxon>
        <taxon>Pezizomycotina</taxon>
        <taxon>Leotiomycetes</taxon>
        <taxon>Helotiales</taxon>
        <taxon>Amorphothecaceae</taxon>
        <taxon>Amorphotheca</taxon>
    </lineage>
</organism>
<evidence type="ECO:0000313" key="4">
    <source>
        <dbReference type="Proteomes" id="UP000241818"/>
    </source>
</evidence>
<feature type="compositionally biased region" description="Basic and acidic residues" evidence="1">
    <location>
        <begin position="315"/>
        <end position="325"/>
    </location>
</feature>